<dbReference type="GO" id="GO:0019433">
    <property type="term" value="P:triglyceride catabolic process"/>
    <property type="evidence" value="ECO:0007669"/>
    <property type="project" value="TreeGrafter"/>
</dbReference>
<accession>A0A9P6W4A1</accession>
<comment type="caution">
    <text evidence="3">The sequence shown here is derived from an EMBL/GenBank/DDBJ whole genome shotgun (WGS) entry which is preliminary data.</text>
</comment>
<dbReference type="GO" id="GO:0005829">
    <property type="term" value="C:cytosol"/>
    <property type="evidence" value="ECO:0007669"/>
    <property type="project" value="TreeGrafter"/>
</dbReference>
<feature type="region of interest" description="Disordered" evidence="1">
    <location>
        <begin position="916"/>
        <end position="996"/>
    </location>
</feature>
<organism evidence="3 4">
    <name type="scientific">Rhodotorula mucilaginosa</name>
    <name type="common">Yeast</name>
    <name type="synonym">Rhodotorula rubra</name>
    <dbReference type="NCBI Taxonomy" id="5537"/>
    <lineage>
        <taxon>Eukaryota</taxon>
        <taxon>Fungi</taxon>
        <taxon>Dikarya</taxon>
        <taxon>Basidiomycota</taxon>
        <taxon>Pucciniomycotina</taxon>
        <taxon>Microbotryomycetes</taxon>
        <taxon>Sporidiobolales</taxon>
        <taxon>Sporidiobolaceae</taxon>
        <taxon>Rhodotorula</taxon>
    </lineage>
</organism>
<evidence type="ECO:0000256" key="1">
    <source>
        <dbReference type="SAM" id="MobiDB-lite"/>
    </source>
</evidence>
<dbReference type="InterPro" id="IPR013094">
    <property type="entry name" value="AB_hydrolase_3"/>
</dbReference>
<dbReference type="PANTHER" id="PTHR23025:SF3">
    <property type="entry name" value="HORMONE-SENSITIVE LIPASE"/>
    <property type="match status" value="1"/>
</dbReference>
<feature type="region of interest" description="Disordered" evidence="1">
    <location>
        <begin position="407"/>
        <end position="433"/>
    </location>
</feature>
<sequence>MLDQLAGRPSPSWRRSQVWLVLLFWLSRFYLSPSRGPRVLWLRRLNRLLARKYTPWQIILATCTLFYAVRHGDVLLGLQAPEPLARLYSSDFYRATWIVTALDAGFATAMSIRWKWLRDIASLAFSGYYLLFANEADEKLRKFRAFCTVEMLRTTWEKQGNPYIRFFTRSDRPRITIRKKLFLPRPKGSKYSKPLTLHLFFAGTEAELEASHELVMDIPGGGFICMTPLHHEERLLRWAIRTKRVVISFDYGKAPEYPYPFAIDEMYDAYTLLHQTKGRCIGMNRNGEKHLKVLLTGDSAGANIATAMVVKIFEMRSTLDGKILPQAGASGPDSLPLPVALNFAYPALSFHFTSWMPSSDLRVLRTESRSDIASLLLRQKDHLEHRSPLAIVDDVEPARGKRPNFVRRRTTSSGTWPWNSSNGGSKGKERTLTGSKSFSTLTLGGRRASLAGVVGGDFDPAAVAQKLAADSDQSSADECDKALEDRILWWDETDQPATPWSGASKSTQDELKRKVKEDEELVMSGGATAAAAAPGEEGGAGAAKEGGRKAIAKRKKGNEGEMLGETRLAMTSRTAFFNGEFGILRDFRETSDHLAFDGEPGPYYCRAMALLYVGPRNAPDLHSDYHLSPIFTPSHLLAQFPPVYMSCGERDPLVDDTVIFAGKLREAKEARKMDILAREARHGDGLRMSTSGKKRDPLLDEDEDDWVRTSIIAGWSHGYLQMGSLLPAAEKVIAMHADWIVEAFETAAAKELGQQRIGLSAPDRNASSLRTMSTTGTSLRVEHPTNGVLPNVEAVNVIPPTPVMTDSVALAPSTTPSPQKDTLAVQHGSSALSDAEDDDDNILTFTPKNRRSSSNASRSSKSGGASPPFPPSKTSPPTLSPSAEELVESLAGSATAPPTHLVTTVERAMRDEPLHGRVPLGAANSAPASRPTTPSRRPIPARQTSGPSLPASSRTSRPERALSLSPPLPATAPRTGRSPSGSALPPPQGAVFIDTRDLMRRRKEDVVYGIVSGAGSRTSSPPPARRTSDAARATSAAHGGHDAQAGAALDRRKTLE</sequence>
<feature type="compositionally biased region" description="Low complexity" evidence="1">
    <location>
        <begin position="852"/>
        <end position="866"/>
    </location>
</feature>
<proteinExistence type="predicted"/>
<dbReference type="PANTHER" id="PTHR23025">
    <property type="entry name" value="TRIACYLGLYCEROL LIPASE"/>
    <property type="match status" value="1"/>
</dbReference>
<feature type="compositionally biased region" description="Low complexity" evidence="1">
    <location>
        <begin position="525"/>
        <end position="535"/>
    </location>
</feature>
<feature type="region of interest" description="Disordered" evidence="1">
    <location>
        <begin position="525"/>
        <end position="558"/>
    </location>
</feature>
<feature type="domain" description="Alpha/beta hydrolase fold-3" evidence="2">
    <location>
        <begin position="219"/>
        <end position="324"/>
    </location>
</feature>
<dbReference type="AlphaFoldDB" id="A0A9P6W4A1"/>
<dbReference type="OrthoDB" id="5570009at2759"/>
<dbReference type="Gene3D" id="3.40.50.1820">
    <property type="entry name" value="alpha/beta hydrolase"/>
    <property type="match status" value="2"/>
</dbReference>
<dbReference type="GO" id="GO:0004806">
    <property type="term" value="F:triacylglycerol lipase activity"/>
    <property type="evidence" value="ECO:0007669"/>
    <property type="project" value="TreeGrafter"/>
</dbReference>
<dbReference type="InterPro" id="IPR029058">
    <property type="entry name" value="AB_hydrolase_fold"/>
</dbReference>
<evidence type="ECO:0000259" key="2">
    <source>
        <dbReference type="Pfam" id="PF07859"/>
    </source>
</evidence>
<feature type="compositionally biased region" description="Low complexity" evidence="1">
    <location>
        <begin position="1030"/>
        <end position="1048"/>
    </location>
</feature>
<evidence type="ECO:0000313" key="4">
    <source>
        <dbReference type="Proteomes" id="UP000777482"/>
    </source>
</evidence>
<protein>
    <recommendedName>
        <fullName evidence="2">Alpha/beta hydrolase fold-3 domain-containing protein</fullName>
    </recommendedName>
</protein>
<feature type="compositionally biased region" description="Low complexity" evidence="1">
    <location>
        <begin position="961"/>
        <end position="975"/>
    </location>
</feature>
<feature type="region of interest" description="Disordered" evidence="1">
    <location>
        <begin position="1010"/>
        <end position="1056"/>
    </location>
</feature>
<name>A0A9P6W4A1_RHOMI</name>
<feature type="compositionally biased region" description="Polar residues" evidence="1">
    <location>
        <begin position="411"/>
        <end position="423"/>
    </location>
</feature>
<reference evidence="3 4" key="1">
    <citation type="submission" date="2020-11" db="EMBL/GenBank/DDBJ databases">
        <title>Kefir isolates.</title>
        <authorList>
            <person name="Marcisauskas S."/>
            <person name="Kim Y."/>
            <person name="Blasche S."/>
        </authorList>
    </citation>
    <scope>NUCLEOTIDE SEQUENCE [LARGE SCALE GENOMIC DNA]</scope>
    <source>
        <strain evidence="3 4">KR</strain>
    </source>
</reference>
<dbReference type="Pfam" id="PF07859">
    <property type="entry name" value="Abhydrolase_3"/>
    <property type="match status" value="1"/>
</dbReference>
<gene>
    <name evidence="3" type="ORF">C6P46_003510</name>
</gene>
<keyword evidence="4" id="KW-1185">Reference proteome</keyword>
<evidence type="ECO:0000313" key="3">
    <source>
        <dbReference type="EMBL" id="KAG0662117.1"/>
    </source>
</evidence>
<dbReference type="Proteomes" id="UP000777482">
    <property type="component" value="Unassembled WGS sequence"/>
</dbReference>
<feature type="region of interest" description="Disordered" evidence="1">
    <location>
        <begin position="493"/>
        <end position="513"/>
    </location>
</feature>
<feature type="compositionally biased region" description="Polar residues" evidence="1">
    <location>
        <begin position="495"/>
        <end position="506"/>
    </location>
</feature>
<dbReference type="GO" id="GO:0004771">
    <property type="term" value="F:sterol ester esterase activity"/>
    <property type="evidence" value="ECO:0007669"/>
    <property type="project" value="TreeGrafter"/>
</dbReference>
<feature type="compositionally biased region" description="Low complexity" evidence="1">
    <location>
        <begin position="922"/>
        <end position="942"/>
    </location>
</feature>
<dbReference type="SUPFAM" id="SSF53474">
    <property type="entry name" value="alpha/beta-Hydrolases"/>
    <property type="match status" value="1"/>
</dbReference>
<feature type="region of interest" description="Disordered" evidence="1">
    <location>
        <begin position="807"/>
        <end position="899"/>
    </location>
</feature>
<dbReference type="EMBL" id="PUHQ01000029">
    <property type="protein sequence ID" value="KAG0662117.1"/>
    <property type="molecule type" value="Genomic_DNA"/>
</dbReference>
<feature type="compositionally biased region" description="Polar residues" evidence="1">
    <location>
        <begin position="943"/>
        <end position="955"/>
    </location>
</feature>